<dbReference type="Gene3D" id="3.90.1680.10">
    <property type="entry name" value="SOS response associated peptidase-like"/>
    <property type="match status" value="1"/>
</dbReference>
<dbReference type="RefSeq" id="WP_305737699.1">
    <property type="nucleotide sequence ID" value="NZ_CP137745.1"/>
</dbReference>
<evidence type="ECO:0000256" key="7">
    <source>
        <dbReference type="ARBA" id="ARBA00023239"/>
    </source>
</evidence>
<protein>
    <recommendedName>
        <fullName evidence="8">Abasic site processing protein</fullName>
        <ecNumber evidence="8">3.4.-.-</ecNumber>
    </recommendedName>
</protein>
<keyword evidence="10" id="KW-0614">Plasmid</keyword>
<comment type="similarity">
    <text evidence="1 8">Belongs to the SOS response-associated peptidase family.</text>
</comment>
<reference evidence="10 11" key="1">
    <citation type="submission" date="2023-10" db="EMBL/GenBank/DDBJ databases">
        <title>Genome sequencing of the isolated polysaccharide-producing bacterium Kosakonia sacchari KS2022.</title>
        <authorList>
            <person name="Yi X."/>
        </authorList>
    </citation>
    <scope>NUCLEOTIDE SEQUENCE [LARGE SCALE GENOMIC DNA]</scope>
    <source>
        <strain evidence="10 11">KS2022</strain>
        <plasmid evidence="10 11">pKS2022</plasmid>
    </source>
</reference>
<evidence type="ECO:0000256" key="4">
    <source>
        <dbReference type="ARBA" id="ARBA00022801"/>
    </source>
</evidence>
<name>A0ABZ0MWR8_9ENTR</name>
<keyword evidence="3" id="KW-0227">DNA damage</keyword>
<keyword evidence="4 8" id="KW-0378">Hydrolase</keyword>
<keyword evidence="11" id="KW-1185">Reference proteome</keyword>
<evidence type="ECO:0000256" key="6">
    <source>
        <dbReference type="ARBA" id="ARBA00023125"/>
    </source>
</evidence>
<feature type="region of interest" description="Disordered" evidence="9">
    <location>
        <begin position="201"/>
        <end position="226"/>
    </location>
</feature>
<evidence type="ECO:0000313" key="10">
    <source>
        <dbReference type="EMBL" id="WOZ79977.1"/>
    </source>
</evidence>
<evidence type="ECO:0000313" key="11">
    <source>
        <dbReference type="Proteomes" id="UP001302368"/>
    </source>
</evidence>
<evidence type="ECO:0000256" key="1">
    <source>
        <dbReference type="ARBA" id="ARBA00008136"/>
    </source>
</evidence>
<evidence type="ECO:0000256" key="2">
    <source>
        <dbReference type="ARBA" id="ARBA00022670"/>
    </source>
</evidence>
<dbReference type="PANTHER" id="PTHR13604:SF0">
    <property type="entry name" value="ABASIC SITE PROCESSING PROTEIN HMCES"/>
    <property type="match status" value="1"/>
</dbReference>
<evidence type="ECO:0000256" key="9">
    <source>
        <dbReference type="SAM" id="MobiDB-lite"/>
    </source>
</evidence>
<sequence>MCGRFAQYSSRDDYLQALEISGETVPYDPQPLDRYNVAPGTRVLILSERGGNCALDPVLWGYNPEWWEKAPLINARSETAATGKMFSKLWRSGRAIVPADGWFEWKKSDSRKQPYFIYRADGQPLFMAAIGHAPFNSDHGQEGFVIVTASSNQGMIDIHDRRPLVFDAEVALRWINEKTSPEDAADLAEKHALPESAFSWHPVSTKVGNPHNQGEELIKATNEPRA</sequence>
<feature type="compositionally biased region" description="Basic and acidic residues" evidence="9">
    <location>
        <begin position="213"/>
        <end position="226"/>
    </location>
</feature>
<keyword evidence="6" id="KW-0238">DNA-binding</keyword>
<proteinExistence type="inferred from homology"/>
<dbReference type="SUPFAM" id="SSF143081">
    <property type="entry name" value="BB1717-like"/>
    <property type="match status" value="1"/>
</dbReference>
<dbReference type="Pfam" id="PF02586">
    <property type="entry name" value="SRAP"/>
    <property type="match status" value="1"/>
</dbReference>
<accession>A0ABZ0MWR8</accession>
<gene>
    <name evidence="10" type="ORF">Q8Y70_23780</name>
</gene>
<dbReference type="Proteomes" id="UP001302368">
    <property type="component" value="Plasmid pKS2022"/>
</dbReference>
<dbReference type="EC" id="3.4.-.-" evidence="8"/>
<keyword evidence="2 8" id="KW-0645">Protease</keyword>
<organism evidence="10 11">
    <name type="scientific">Kosakonia sacchari</name>
    <dbReference type="NCBI Taxonomy" id="1158459"/>
    <lineage>
        <taxon>Bacteria</taxon>
        <taxon>Pseudomonadati</taxon>
        <taxon>Pseudomonadota</taxon>
        <taxon>Gammaproteobacteria</taxon>
        <taxon>Enterobacterales</taxon>
        <taxon>Enterobacteriaceae</taxon>
        <taxon>Kosakonia</taxon>
    </lineage>
</organism>
<dbReference type="EMBL" id="CP137745">
    <property type="protein sequence ID" value="WOZ79977.1"/>
    <property type="molecule type" value="Genomic_DNA"/>
</dbReference>
<evidence type="ECO:0000256" key="5">
    <source>
        <dbReference type="ARBA" id="ARBA00023124"/>
    </source>
</evidence>
<evidence type="ECO:0000256" key="3">
    <source>
        <dbReference type="ARBA" id="ARBA00022763"/>
    </source>
</evidence>
<dbReference type="InterPro" id="IPR036590">
    <property type="entry name" value="SRAP-like"/>
</dbReference>
<geneLocation type="plasmid" evidence="10 11">
    <name>pKS2022</name>
</geneLocation>
<evidence type="ECO:0000256" key="8">
    <source>
        <dbReference type="RuleBase" id="RU364100"/>
    </source>
</evidence>
<dbReference type="PANTHER" id="PTHR13604">
    <property type="entry name" value="DC12-RELATED"/>
    <property type="match status" value="1"/>
</dbReference>
<keyword evidence="7" id="KW-0456">Lyase</keyword>
<keyword evidence="5" id="KW-0190">Covalent protein-DNA linkage</keyword>
<dbReference type="InterPro" id="IPR003738">
    <property type="entry name" value="SRAP"/>
</dbReference>